<evidence type="ECO:0000313" key="2">
    <source>
        <dbReference type="Proteomes" id="UP001163603"/>
    </source>
</evidence>
<keyword evidence="2" id="KW-1185">Reference proteome</keyword>
<proteinExistence type="predicted"/>
<organism evidence="1 2">
    <name type="scientific">Pistacia integerrima</name>
    <dbReference type="NCBI Taxonomy" id="434235"/>
    <lineage>
        <taxon>Eukaryota</taxon>
        <taxon>Viridiplantae</taxon>
        <taxon>Streptophyta</taxon>
        <taxon>Embryophyta</taxon>
        <taxon>Tracheophyta</taxon>
        <taxon>Spermatophyta</taxon>
        <taxon>Magnoliopsida</taxon>
        <taxon>eudicotyledons</taxon>
        <taxon>Gunneridae</taxon>
        <taxon>Pentapetalae</taxon>
        <taxon>rosids</taxon>
        <taxon>malvids</taxon>
        <taxon>Sapindales</taxon>
        <taxon>Anacardiaceae</taxon>
        <taxon>Pistacia</taxon>
    </lineage>
</organism>
<dbReference type="Proteomes" id="UP001163603">
    <property type="component" value="Chromosome 3"/>
</dbReference>
<reference evidence="2" key="1">
    <citation type="journal article" date="2023" name="G3 (Bethesda)">
        <title>Genome assembly and association tests identify interacting loci associated with vigor, precocity, and sex in interspecific pistachio rootstocks.</title>
        <authorList>
            <person name="Palmer W."/>
            <person name="Jacygrad E."/>
            <person name="Sagayaradj S."/>
            <person name="Cavanaugh K."/>
            <person name="Han R."/>
            <person name="Bertier L."/>
            <person name="Beede B."/>
            <person name="Kafkas S."/>
            <person name="Golino D."/>
            <person name="Preece J."/>
            <person name="Michelmore R."/>
        </authorList>
    </citation>
    <scope>NUCLEOTIDE SEQUENCE [LARGE SCALE GENOMIC DNA]</scope>
</reference>
<protein>
    <submittedName>
        <fullName evidence="1">Uncharacterized protein</fullName>
    </submittedName>
</protein>
<evidence type="ECO:0000313" key="1">
    <source>
        <dbReference type="EMBL" id="KAJ0045254.1"/>
    </source>
</evidence>
<name>A0ACC0Z2T6_9ROSI</name>
<accession>A0ACC0Z2T6</accession>
<comment type="caution">
    <text evidence="1">The sequence shown here is derived from an EMBL/GenBank/DDBJ whole genome shotgun (WGS) entry which is preliminary data.</text>
</comment>
<gene>
    <name evidence="1" type="ORF">Pint_04212</name>
</gene>
<sequence>MTESREDKSQDSSGGEQREFNKEDIGRLRSFLDSLEKSTGTCSLANSGKLHSLYALKASSLDFSNSWVTNFGAIDHMTHSSHKFLTYHPCPSKQKVSIFDGSLATIANQGDIILSPSITLKNVLHVPKLSINLVSIHQLIIDLNCIMVFSLISCIFRDQVTKRVIGHAKVRQGLYYLKLPNSQVNDGNRQPSSCYVSILF</sequence>
<dbReference type="EMBL" id="CM047738">
    <property type="protein sequence ID" value="KAJ0045254.1"/>
    <property type="molecule type" value="Genomic_DNA"/>
</dbReference>